<feature type="repeat" description="ANK" evidence="1">
    <location>
        <begin position="166"/>
        <end position="199"/>
    </location>
</feature>
<evidence type="ECO:0000256" key="2">
    <source>
        <dbReference type="SAM" id="MobiDB-lite"/>
    </source>
</evidence>
<dbReference type="EMBL" id="LAVV01013594">
    <property type="protein sequence ID" value="KNZ45464.1"/>
    <property type="molecule type" value="Genomic_DNA"/>
</dbReference>
<dbReference type="Gene3D" id="1.25.40.20">
    <property type="entry name" value="Ankyrin repeat-containing domain"/>
    <property type="match status" value="1"/>
</dbReference>
<dbReference type="OrthoDB" id="9995210at2759"/>
<keyword evidence="1" id="KW-0040">ANK repeat</keyword>
<gene>
    <name evidence="3" type="ORF">VP01_808g8</name>
</gene>
<feature type="region of interest" description="Disordered" evidence="2">
    <location>
        <begin position="69"/>
        <end position="108"/>
    </location>
</feature>
<proteinExistence type="predicted"/>
<dbReference type="STRING" id="27349.A0A0L6UA87"/>
<feature type="compositionally biased region" description="Basic residues" evidence="2">
    <location>
        <begin position="87"/>
        <end position="97"/>
    </location>
</feature>
<dbReference type="PROSITE" id="PS50297">
    <property type="entry name" value="ANK_REP_REGION"/>
    <property type="match status" value="1"/>
</dbReference>
<sequence length="308" mass="34060">MWSLDGSLAGACCIYHKDNLVQLTPTAEFSHNNHDHVSIGRECILPGKYHRGCITGRVEHHRVNLRGWMSPGEGAGAGQLKSATRGKQLRAHNKDHKKTPTEETGASANERLLSSAKQNSETLFQEVEEQGGYDINFQDRVSDVDPMSPYSHHNMKLKPWLTCLKLGNTALHYAVMRQSPHVMELILEHEGADVDLRNKEGQTPLLCAVEIEHPVVMYEMTKSLLEAGADTTLRNSRTKESVSDILSKRIRTRRPVSESAPGSGDEESKLIKLIEEGEADRQIDQDDIASDDASGANAVDEDDVASDD</sequence>
<evidence type="ECO:0000313" key="3">
    <source>
        <dbReference type="EMBL" id="KNZ45464.1"/>
    </source>
</evidence>
<evidence type="ECO:0000313" key="4">
    <source>
        <dbReference type="Proteomes" id="UP000037035"/>
    </source>
</evidence>
<dbReference type="PANTHER" id="PTHR24118:SF99">
    <property type="entry name" value="POTE ANKYRIN DOMAIN FAMILY MEMBER 3C-RELATED"/>
    <property type="match status" value="1"/>
</dbReference>
<dbReference type="PROSITE" id="PS50088">
    <property type="entry name" value="ANK_REPEAT"/>
    <property type="match status" value="2"/>
</dbReference>
<organism evidence="3 4">
    <name type="scientific">Puccinia sorghi</name>
    <dbReference type="NCBI Taxonomy" id="27349"/>
    <lineage>
        <taxon>Eukaryota</taxon>
        <taxon>Fungi</taxon>
        <taxon>Dikarya</taxon>
        <taxon>Basidiomycota</taxon>
        <taxon>Pucciniomycotina</taxon>
        <taxon>Pucciniomycetes</taxon>
        <taxon>Pucciniales</taxon>
        <taxon>Pucciniaceae</taxon>
        <taxon>Puccinia</taxon>
    </lineage>
</organism>
<dbReference type="InterPro" id="IPR002110">
    <property type="entry name" value="Ankyrin_rpt"/>
</dbReference>
<dbReference type="InterPro" id="IPR036770">
    <property type="entry name" value="Ankyrin_rpt-contain_sf"/>
</dbReference>
<name>A0A0L6UA87_9BASI</name>
<dbReference type="Proteomes" id="UP000037035">
    <property type="component" value="Unassembled WGS sequence"/>
</dbReference>
<reference evidence="3 4" key="1">
    <citation type="submission" date="2015-08" db="EMBL/GenBank/DDBJ databases">
        <title>Next Generation Sequencing and Analysis of the Genome of Puccinia sorghi L Schw, the Causal Agent of Maize Common Rust.</title>
        <authorList>
            <person name="Rochi L."/>
            <person name="Burguener G."/>
            <person name="Darino M."/>
            <person name="Turjanski A."/>
            <person name="Kreff E."/>
            <person name="Dieguez M.J."/>
            <person name="Sacco F."/>
        </authorList>
    </citation>
    <scope>NUCLEOTIDE SEQUENCE [LARGE SCALE GENOMIC DNA]</scope>
    <source>
        <strain evidence="3 4">RO10H11247</strain>
    </source>
</reference>
<dbReference type="Pfam" id="PF12796">
    <property type="entry name" value="Ank_2"/>
    <property type="match status" value="1"/>
</dbReference>
<feature type="repeat" description="ANK" evidence="1">
    <location>
        <begin position="200"/>
        <end position="236"/>
    </location>
</feature>
<accession>A0A0L6UA87</accession>
<dbReference type="SUPFAM" id="SSF48403">
    <property type="entry name" value="Ankyrin repeat"/>
    <property type="match status" value="1"/>
</dbReference>
<dbReference type="AlphaFoldDB" id="A0A0L6UA87"/>
<feature type="region of interest" description="Disordered" evidence="2">
    <location>
        <begin position="276"/>
        <end position="308"/>
    </location>
</feature>
<feature type="compositionally biased region" description="Acidic residues" evidence="2">
    <location>
        <begin position="299"/>
        <end position="308"/>
    </location>
</feature>
<keyword evidence="4" id="KW-1185">Reference proteome</keyword>
<protein>
    <submittedName>
        <fullName evidence="3">Uncharacterized protein</fullName>
    </submittedName>
</protein>
<dbReference type="SMART" id="SM00248">
    <property type="entry name" value="ANK"/>
    <property type="match status" value="2"/>
</dbReference>
<dbReference type="PANTHER" id="PTHR24118">
    <property type="entry name" value="POTE ANKYRIN DOMAIN"/>
    <property type="match status" value="1"/>
</dbReference>
<comment type="caution">
    <text evidence="3">The sequence shown here is derived from an EMBL/GenBank/DDBJ whole genome shotgun (WGS) entry which is preliminary data.</text>
</comment>
<evidence type="ECO:0000256" key="1">
    <source>
        <dbReference type="PROSITE-ProRule" id="PRU00023"/>
    </source>
</evidence>
<dbReference type="VEuPathDB" id="FungiDB:VP01_808g8"/>